<keyword evidence="1" id="KW-0175">Coiled coil</keyword>
<accession>A0AAV3NRD1</accession>
<sequence length="273" mass="31228">MLEDKKRVISGGLWCFDNELLICRDSVRGADSTNFVYNTCTFWIQKSWVEFTLEEDSDSENYPCILWKDKSTPREGGGDRYDRFRKYARQGAMHDALTPLLDQGVLQRMANLGLGPQASHDVSRLWIQAISASRALGDGHTLMSQQTHTLDEALNRESLKVSVMEQKLQELRTQVNNYPRDFGLEDQELRRAEAERDAANQAAFTARREREGLRCAFLQDSPRRCRRIGAAVLSNFVLNCQDRAPALSALAEENRQWYLAGWMDNKLPLPPIE</sequence>
<dbReference type="AlphaFoldDB" id="A0AAV3NRD1"/>
<reference evidence="2 3" key="1">
    <citation type="submission" date="2024-01" db="EMBL/GenBank/DDBJ databases">
        <title>The complete chloroplast genome sequence of Lithospermum erythrorhizon: insights into the phylogenetic relationship among Boraginaceae species and the maternal lineages of purple gromwells.</title>
        <authorList>
            <person name="Okada T."/>
            <person name="Watanabe K."/>
        </authorList>
    </citation>
    <scope>NUCLEOTIDE SEQUENCE [LARGE SCALE GENOMIC DNA]</scope>
</reference>
<evidence type="ECO:0000256" key="1">
    <source>
        <dbReference type="SAM" id="Coils"/>
    </source>
</evidence>
<protein>
    <submittedName>
        <fullName evidence="2">Uncharacterized protein</fullName>
    </submittedName>
</protein>
<evidence type="ECO:0000313" key="3">
    <source>
        <dbReference type="Proteomes" id="UP001454036"/>
    </source>
</evidence>
<proteinExistence type="predicted"/>
<organism evidence="2 3">
    <name type="scientific">Lithospermum erythrorhizon</name>
    <name type="common">Purple gromwell</name>
    <name type="synonym">Lithospermum officinale var. erythrorhizon</name>
    <dbReference type="NCBI Taxonomy" id="34254"/>
    <lineage>
        <taxon>Eukaryota</taxon>
        <taxon>Viridiplantae</taxon>
        <taxon>Streptophyta</taxon>
        <taxon>Embryophyta</taxon>
        <taxon>Tracheophyta</taxon>
        <taxon>Spermatophyta</taxon>
        <taxon>Magnoliopsida</taxon>
        <taxon>eudicotyledons</taxon>
        <taxon>Gunneridae</taxon>
        <taxon>Pentapetalae</taxon>
        <taxon>asterids</taxon>
        <taxon>lamiids</taxon>
        <taxon>Boraginales</taxon>
        <taxon>Boraginaceae</taxon>
        <taxon>Boraginoideae</taxon>
        <taxon>Lithospermeae</taxon>
        <taxon>Lithospermum</taxon>
    </lineage>
</organism>
<comment type="caution">
    <text evidence="2">The sequence shown here is derived from an EMBL/GenBank/DDBJ whole genome shotgun (WGS) entry which is preliminary data.</text>
</comment>
<gene>
    <name evidence="2" type="ORF">LIER_35217</name>
</gene>
<dbReference type="EMBL" id="BAABME010015273">
    <property type="protein sequence ID" value="GAA0140313.1"/>
    <property type="molecule type" value="Genomic_DNA"/>
</dbReference>
<dbReference type="Proteomes" id="UP001454036">
    <property type="component" value="Unassembled WGS sequence"/>
</dbReference>
<evidence type="ECO:0000313" key="2">
    <source>
        <dbReference type="EMBL" id="GAA0140313.1"/>
    </source>
</evidence>
<keyword evidence="3" id="KW-1185">Reference proteome</keyword>
<name>A0AAV3NRD1_LITER</name>
<feature type="coiled-coil region" evidence="1">
    <location>
        <begin position="154"/>
        <end position="209"/>
    </location>
</feature>